<name>A0ABP7MTM3_9MICO</name>
<keyword evidence="2" id="KW-0732">Signal</keyword>
<evidence type="ECO:0000256" key="1">
    <source>
        <dbReference type="SAM" id="MobiDB-lite"/>
    </source>
</evidence>
<organism evidence="3 4">
    <name type="scientific">Microbacterium soli</name>
    <dbReference type="NCBI Taxonomy" id="446075"/>
    <lineage>
        <taxon>Bacteria</taxon>
        <taxon>Bacillati</taxon>
        <taxon>Actinomycetota</taxon>
        <taxon>Actinomycetes</taxon>
        <taxon>Micrococcales</taxon>
        <taxon>Microbacteriaceae</taxon>
        <taxon>Microbacterium</taxon>
    </lineage>
</organism>
<sequence length="267" mass="28260">MSTALACLRTAALALTVAVALITSGCSSDASWHPVTTEESQILATVRFNNYDAGTRDISTHVRVLGSELHLLGWYDFATHVGYASVEGAGFAAQAMLWTPARIGIRPQMPDPSGFPEFPVPDPAHDGWEVRPLDPTASTLDTLLLSIATLGSDRPDNPLLLQQSGALFLGTGDLTTKAGLSEDADPSAELSIFAPPPDDVALGPEDERPTPESADARLWVDDRGLLHHAELRIGAEWSAVDFGSGDGPDLHHLGDLLASHGEKAADE</sequence>
<dbReference type="RefSeq" id="WP_344817756.1">
    <property type="nucleotide sequence ID" value="NZ_BAABCP010000001.1"/>
</dbReference>
<evidence type="ECO:0000313" key="4">
    <source>
        <dbReference type="Proteomes" id="UP001501591"/>
    </source>
</evidence>
<proteinExistence type="predicted"/>
<feature type="compositionally biased region" description="Basic and acidic residues" evidence="1">
    <location>
        <begin position="205"/>
        <end position="214"/>
    </location>
</feature>
<keyword evidence="4" id="KW-1185">Reference proteome</keyword>
<accession>A0ABP7MTM3</accession>
<evidence type="ECO:0000313" key="3">
    <source>
        <dbReference type="EMBL" id="GAA3927708.1"/>
    </source>
</evidence>
<dbReference type="Proteomes" id="UP001501591">
    <property type="component" value="Unassembled WGS sequence"/>
</dbReference>
<comment type="caution">
    <text evidence="3">The sequence shown here is derived from an EMBL/GenBank/DDBJ whole genome shotgun (WGS) entry which is preliminary data.</text>
</comment>
<evidence type="ECO:0000256" key="2">
    <source>
        <dbReference type="SAM" id="SignalP"/>
    </source>
</evidence>
<feature type="chain" id="PRO_5045275238" evidence="2">
    <location>
        <begin position="31"/>
        <end position="267"/>
    </location>
</feature>
<protein>
    <submittedName>
        <fullName evidence="3">Uncharacterized protein</fullName>
    </submittedName>
</protein>
<reference evidence="4" key="1">
    <citation type="journal article" date="2019" name="Int. J. Syst. Evol. Microbiol.">
        <title>The Global Catalogue of Microorganisms (GCM) 10K type strain sequencing project: providing services to taxonomists for standard genome sequencing and annotation.</title>
        <authorList>
            <consortium name="The Broad Institute Genomics Platform"/>
            <consortium name="The Broad Institute Genome Sequencing Center for Infectious Disease"/>
            <person name="Wu L."/>
            <person name="Ma J."/>
        </authorList>
    </citation>
    <scope>NUCLEOTIDE SEQUENCE [LARGE SCALE GENOMIC DNA]</scope>
    <source>
        <strain evidence="4">JCM 17024</strain>
    </source>
</reference>
<dbReference type="EMBL" id="BAABCP010000001">
    <property type="protein sequence ID" value="GAA3927708.1"/>
    <property type="molecule type" value="Genomic_DNA"/>
</dbReference>
<feature type="region of interest" description="Disordered" evidence="1">
    <location>
        <begin position="179"/>
        <end position="214"/>
    </location>
</feature>
<feature type="signal peptide" evidence="2">
    <location>
        <begin position="1"/>
        <end position="30"/>
    </location>
</feature>
<gene>
    <name evidence="3" type="ORF">GCM10022383_03370</name>
</gene>